<feature type="disulfide bond" evidence="8">
    <location>
        <begin position="47"/>
        <end position="52"/>
    </location>
</feature>
<keyword evidence="3 9" id="KW-1133">Transmembrane helix</keyword>
<dbReference type="Pfam" id="PF01421">
    <property type="entry name" value="Reprolysin"/>
    <property type="match status" value="2"/>
</dbReference>
<keyword evidence="5 7" id="KW-1015">Disulfide bond</keyword>
<name>A0A212CTJ8_CEREH</name>
<evidence type="ECO:0000256" key="7">
    <source>
        <dbReference type="PROSITE-ProRule" id="PRU00076"/>
    </source>
</evidence>
<dbReference type="InterPro" id="IPR006586">
    <property type="entry name" value="ADAM_Cys-rich"/>
</dbReference>
<feature type="binding site" evidence="8">
    <location>
        <position position="31"/>
    </location>
    <ligand>
        <name>Zn(2+)</name>
        <dbReference type="ChEBI" id="CHEBI:29105"/>
        <note>catalytic</note>
    </ligand>
</feature>
<comment type="subcellular location">
    <subcellularLocation>
        <location evidence="1">Membrane</location>
        <topology evidence="1">Single-pass type I membrane protein</topology>
    </subcellularLocation>
</comment>
<evidence type="ECO:0000256" key="6">
    <source>
        <dbReference type="PROSITE-ProRule" id="PRU00068"/>
    </source>
</evidence>
<dbReference type="InterPro" id="IPR000742">
    <property type="entry name" value="EGF"/>
</dbReference>
<dbReference type="PROSITE" id="PS50026">
    <property type="entry name" value="EGF_3"/>
    <property type="match status" value="1"/>
</dbReference>
<dbReference type="Pfam" id="PF08516">
    <property type="entry name" value="ADAM_CR"/>
    <property type="match status" value="2"/>
</dbReference>
<evidence type="ECO:0000256" key="8">
    <source>
        <dbReference type="PROSITE-ProRule" id="PRU00276"/>
    </source>
</evidence>
<feature type="domain" description="Disintegrin" evidence="11">
    <location>
        <begin position="626"/>
        <end position="712"/>
    </location>
</feature>
<feature type="active site" evidence="8">
    <location>
        <position position="32"/>
    </location>
</feature>
<feature type="binding site" evidence="8">
    <location>
        <position position="558"/>
    </location>
    <ligand>
        <name>Zn(2+)</name>
        <dbReference type="ChEBI" id="CHEBI:29105"/>
        <note>catalytic</note>
    </ligand>
</feature>
<protein>
    <submittedName>
        <fullName evidence="13">Uncharacterized protein</fullName>
    </submittedName>
</protein>
<dbReference type="InterPro" id="IPR018358">
    <property type="entry name" value="Disintegrin_CS"/>
</dbReference>
<dbReference type="GO" id="GO:0004222">
    <property type="term" value="F:metalloendopeptidase activity"/>
    <property type="evidence" value="ECO:0007669"/>
    <property type="project" value="InterPro"/>
</dbReference>
<keyword evidence="7" id="KW-0245">EGF-like domain</keyword>
<keyword evidence="8" id="KW-0862">Zinc</keyword>
<dbReference type="PROSITE" id="PS50215">
    <property type="entry name" value="ADAM_MEPRO"/>
    <property type="match status" value="2"/>
</dbReference>
<dbReference type="InterPro" id="IPR034027">
    <property type="entry name" value="Reprolysin_adamalysin"/>
</dbReference>
<dbReference type="Proteomes" id="UP000242450">
    <property type="component" value="Chromosome 12"/>
</dbReference>
<dbReference type="SMART" id="SM00050">
    <property type="entry name" value="DISIN"/>
    <property type="match status" value="2"/>
</dbReference>
<comment type="caution">
    <text evidence="7">Lacks conserved residue(s) required for the propagation of feature annotation.</text>
</comment>
<dbReference type="CDD" id="cd04269">
    <property type="entry name" value="ZnMc_adamalysin_II_like"/>
    <property type="match status" value="1"/>
</dbReference>
<dbReference type="PANTHER" id="PTHR11905">
    <property type="entry name" value="ADAM A DISINTEGRIN AND METALLOPROTEASE DOMAIN"/>
    <property type="match status" value="1"/>
</dbReference>
<feature type="domain" description="Peptidase M12B" evidence="12">
    <location>
        <begin position="422"/>
        <end position="610"/>
    </location>
</feature>
<dbReference type="AlphaFoldDB" id="A0A212CTJ8"/>
<proteinExistence type="predicted"/>
<evidence type="ECO:0000259" key="11">
    <source>
        <dbReference type="PROSITE" id="PS50214"/>
    </source>
</evidence>
<dbReference type="PROSITE" id="PS00427">
    <property type="entry name" value="DISINTEGRIN_1"/>
    <property type="match status" value="1"/>
</dbReference>
<feature type="binding site" evidence="8">
    <location>
        <position position="35"/>
    </location>
    <ligand>
        <name>Zn(2+)</name>
        <dbReference type="ChEBI" id="CHEBI:29105"/>
        <note>catalytic</note>
    </ligand>
</feature>
<evidence type="ECO:0000256" key="4">
    <source>
        <dbReference type="ARBA" id="ARBA00023136"/>
    </source>
</evidence>
<feature type="domain" description="EGF-like" evidence="10">
    <location>
        <begin position="857"/>
        <end position="890"/>
    </location>
</feature>
<feature type="transmembrane region" description="Helical" evidence="9">
    <location>
        <begin position="922"/>
        <end position="944"/>
    </location>
</feature>
<feature type="disulfide bond" evidence="6">
    <location>
        <begin position="684"/>
        <end position="704"/>
    </location>
</feature>
<evidence type="ECO:0000259" key="12">
    <source>
        <dbReference type="PROSITE" id="PS50215"/>
    </source>
</evidence>
<feature type="non-terminal residue" evidence="13">
    <location>
        <position position="953"/>
    </location>
</feature>
<evidence type="ECO:0000256" key="2">
    <source>
        <dbReference type="ARBA" id="ARBA00022692"/>
    </source>
</evidence>
<dbReference type="EMBL" id="MKHE01000012">
    <property type="protein sequence ID" value="OWK09275.1"/>
    <property type="molecule type" value="Genomic_DNA"/>
</dbReference>
<evidence type="ECO:0000256" key="1">
    <source>
        <dbReference type="ARBA" id="ARBA00004479"/>
    </source>
</evidence>
<dbReference type="PROSITE" id="PS01186">
    <property type="entry name" value="EGF_2"/>
    <property type="match status" value="1"/>
</dbReference>
<organism evidence="13 14">
    <name type="scientific">Cervus elaphus hippelaphus</name>
    <name type="common">European red deer</name>
    <dbReference type="NCBI Taxonomy" id="46360"/>
    <lineage>
        <taxon>Eukaryota</taxon>
        <taxon>Metazoa</taxon>
        <taxon>Chordata</taxon>
        <taxon>Craniata</taxon>
        <taxon>Vertebrata</taxon>
        <taxon>Euteleostomi</taxon>
        <taxon>Mammalia</taxon>
        <taxon>Eutheria</taxon>
        <taxon>Laurasiatheria</taxon>
        <taxon>Artiodactyla</taxon>
        <taxon>Ruminantia</taxon>
        <taxon>Pecora</taxon>
        <taxon>Cervidae</taxon>
        <taxon>Cervinae</taxon>
        <taxon>Cervus</taxon>
    </lineage>
</organism>
<dbReference type="GO" id="GO:0006508">
    <property type="term" value="P:proteolysis"/>
    <property type="evidence" value="ECO:0007669"/>
    <property type="project" value="InterPro"/>
</dbReference>
<accession>A0A212CTJ8</accession>
<evidence type="ECO:0000256" key="3">
    <source>
        <dbReference type="ARBA" id="ARBA00022989"/>
    </source>
</evidence>
<dbReference type="GO" id="GO:0008584">
    <property type="term" value="P:male gonad development"/>
    <property type="evidence" value="ECO:0007669"/>
    <property type="project" value="TreeGrafter"/>
</dbReference>
<evidence type="ECO:0000256" key="5">
    <source>
        <dbReference type="ARBA" id="ARBA00023157"/>
    </source>
</evidence>
<dbReference type="GO" id="GO:0009897">
    <property type="term" value="C:external side of plasma membrane"/>
    <property type="evidence" value="ECO:0007669"/>
    <property type="project" value="TreeGrafter"/>
</dbReference>
<dbReference type="InterPro" id="IPR001590">
    <property type="entry name" value="Peptidase_M12B"/>
</dbReference>
<comment type="caution">
    <text evidence="13">The sequence shown here is derived from an EMBL/GenBank/DDBJ whole genome shotgun (WGS) entry which is preliminary data.</text>
</comment>
<feature type="non-terminal residue" evidence="13">
    <location>
        <position position="1"/>
    </location>
</feature>
<dbReference type="InterPro" id="IPR001762">
    <property type="entry name" value="Disintegrin_dom"/>
</dbReference>
<evidence type="ECO:0000313" key="13">
    <source>
        <dbReference type="EMBL" id="OWK09275.1"/>
    </source>
</evidence>
<dbReference type="PANTHER" id="PTHR11905:SF167">
    <property type="entry name" value="A DISINTEGRIN AND METALLOPEPTIDASE DOMAIN 4-RELATED"/>
    <property type="match status" value="1"/>
</dbReference>
<evidence type="ECO:0000313" key="14">
    <source>
        <dbReference type="Proteomes" id="UP000242450"/>
    </source>
</evidence>
<dbReference type="GO" id="GO:0046872">
    <property type="term" value="F:metal ion binding"/>
    <property type="evidence" value="ECO:0007669"/>
    <property type="project" value="UniProtKB-KW"/>
</dbReference>
<dbReference type="FunFam" id="4.10.70.10:FF:000003">
    <property type="entry name" value="Disintegrin and metalloproteinase domain-containing protein 17"/>
    <property type="match status" value="1"/>
</dbReference>
<dbReference type="SMART" id="SM00608">
    <property type="entry name" value="ACR"/>
    <property type="match status" value="2"/>
</dbReference>
<feature type="disulfide bond" evidence="6">
    <location>
        <begin position="145"/>
        <end position="165"/>
    </location>
</feature>
<dbReference type="Gene3D" id="4.10.70.10">
    <property type="entry name" value="Disintegrin domain"/>
    <property type="match status" value="2"/>
</dbReference>
<reference evidence="13 14" key="1">
    <citation type="journal article" date="2018" name="Mol. Genet. Genomics">
        <title>The red deer Cervus elaphus genome CerEla1.0: sequencing, annotating, genes, and chromosomes.</title>
        <authorList>
            <person name="Bana N.A."/>
            <person name="Nyiri A."/>
            <person name="Nagy J."/>
            <person name="Frank K."/>
            <person name="Nagy T."/>
            <person name="Steger V."/>
            <person name="Schiller M."/>
            <person name="Lakatos P."/>
            <person name="Sugar L."/>
            <person name="Horn P."/>
            <person name="Barta E."/>
            <person name="Orosz L."/>
        </authorList>
    </citation>
    <scope>NUCLEOTIDE SEQUENCE [LARGE SCALE GENOMIC DNA]</scope>
    <source>
        <strain evidence="13">Hungarian</strain>
    </source>
</reference>
<feature type="binding site" evidence="8">
    <location>
        <position position="568"/>
    </location>
    <ligand>
        <name>Zn(2+)</name>
        <dbReference type="ChEBI" id="CHEBI:29105"/>
        <note>catalytic</note>
    </ligand>
</feature>
<dbReference type="InterPro" id="IPR002870">
    <property type="entry name" value="Peptidase_M12B_N"/>
</dbReference>
<dbReference type="InterPro" id="IPR024079">
    <property type="entry name" value="MetalloPept_cat_dom_sf"/>
</dbReference>
<feature type="disulfide bond" evidence="7">
    <location>
        <begin position="880"/>
        <end position="889"/>
    </location>
</feature>
<dbReference type="PROSITE" id="PS50214">
    <property type="entry name" value="DISINTEGRIN_2"/>
    <property type="match status" value="2"/>
</dbReference>
<keyword evidence="2 9" id="KW-0812">Transmembrane</keyword>
<dbReference type="Gene3D" id="3.40.390.10">
    <property type="entry name" value="Collagenase (Catalytic Domain)"/>
    <property type="match status" value="2"/>
</dbReference>
<feature type="binding site" evidence="8">
    <location>
        <position position="41"/>
    </location>
    <ligand>
        <name>Zn(2+)</name>
        <dbReference type="ChEBI" id="CHEBI:29105"/>
        <note>catalytic</note>
    </ligand>
</feature>
<dbReference type="SUPFAM" id="SSF55486">
    <property type="entry name" value="Metalloproteases ('zincins'), catalytic domain"/>
    <property type="match status" value="2"/>
</dbReference>
<dbReference type="GO" id="GO:1990913">
    <property type="term" value="C:sperm head plasma membrane"/>
    <property type="evidence" value="ECO:0007669"/>
    <property type="project" value="TreeGrafter"/>
</dbReference>
<dbReference type="OrthoDB" id="5951731at2759"/>
<evidence type="ECO:0000256" key="9">
    <source>
        <dbReference type="SAM" id="Phobius"/>
    </source>
</evidence>
<gene>
    <name evidence="13" type="ORF">Celaphus_00006033</name>
</gene>
<feature type="binding site" evidence="8">
    <location>
        <position position="562"/>
    </location>
    <ligand>
        <name>Zn(2+)</name>
        <dbReference type="ChEBI" id="CHEBI:29105"/>
        <note>catalytic</note>
    </ligand>
</feature>
<sequence length="953" mass="105945">YVAGICRPPLDCGVNNFKGDPWSVFALTVAHELGHTLGMQHDEFCVCGQRACLMNAIRLPAERFTNCSYAEFTKTTLNQGSCLHNPPIPGAVFMLKRCGNGVTEGGEQCDCGSVKQCEHDPCCLGLPVLSGFAADCKFVPSGELCRPQINECDLPEWCNGTSHQCPEDVHVQDGIPCTDSAFCYQKSCNSHDEQCREIFGEGTKSASQSCCTEINSLGNHSTQAHLRGDLWLPLLWLFLFPACCSHDPPGWRFISSEIVIPRKVSHRVSGIERQGQLSYKIRFSGQRHVVHLRVKKNLLPRHFPVITNNDQGAMQENYPYIPRDCYYFSYLEGVPGSMGTLDTCYGGLHGMLQLDDFTYEIKPLEASSKFEHLISQLVTQKTAAEDEKCETEETDTNQEYEEAMISEMPKAGPVYLWWPHRKGLKLHYTVSNSLYVQDTNQTHIVENIVILNNILHSIFYQAQLQVLIRLICIWDGYDLLDLNSYNSVGAAVTDFGLWKFWGFFDQIPHDTSLLITGRKIAGAFYGSSFNGICNPNWGASYVYAPRYHIFLTATIAAHAIGHVLGVPHDSPGCRCFRRQNCLMNINLGFLDMMSNCTFQAIHRHLHNWDPCLSVPNVPYQNFPYEARRCGDKKRDPNEECDCGTFKDCTQDACCNSNCVLTLGSDCDYGDCCRNCKYAQPGYTCRDILGVCDLPEYCSGKTHECPADTYIQDGTPCSPSAVCVKGNCSDRDLQCQALFGYNIKEAAPACYNVLNMRGDRFGNCGVKVGRGGGKPVPCEQDDVLCGMLHCGDVKKLPGGGEHTTFHHIIVHDVTPRSCFGYDAHFGTDVPEMGLVVDGANCGPGAYCKDQNCTFFQDLGFDCDVKKCNYRGVCNSRKHCHCQQGWKPPNCTERGPGGSVDSGIPPDKEVGIQASLRLSLNKSLSLLLLRLCLLFFAAFMGATYYIKDILEEDDT</sequence>
<keyword evidence="8" id="KW-0479">Metal-binding</keyword>
<feature type="domain" description="Disintegrin" evidence="11">
    <location>
        <begin position="95"/>
        <end position="173"/>
    </location>
</feature>
<keyword evidence="4 9" id="KW-0472">Membrane</keyword>
<dbReference type="InterPro" id="IPR036436">
    <property type="entry name" value="Disintegrin_dom_sf"/>
</dbReference>
<dbReference type="Pfam" id="PF01562">
    <property type="entry name" value="Pep_M12B_propep"/>
    <property type="match status" value="1"/>
</dbReference>
<evidence type="ECO:0000259" key="10">
    <source>
        <dbReference type="PROSITE" id="PS50026"/>
    </source>
</evidence>
<feature type="domain" description="Peptidase M12B" evidence="12">
    <location>
        <begin position="1"/>
        <end position="87"/>
    </location>
</feature>
<dbReference type="SUPFAM" id="SSF57552">
    <property type="entry name" value="Blood coagulation inhibitor (disintegrin)"/>
    <property type="match status" value="2"/>
</dbReference>
<dbReference type="Pfam" id="PF00200">
    <property type="entry name" value="Disintegrin"/>
    <property type="match status" value="2"/>
</dbReference>
<keyword evidence="14" id="KW-1185">Reference proteome</keyword>